<evidence type="ECO:0000313" key="1">
    <source>
        <dbReference type="EMBL" id="UPL00438.1"/>
    </source>
</evidence>
<dbReference type="EMBL" id="CP090037">
    <property type="protein sequence ID" value="UPL00438.1"/>
    <property type="molecule type" value="Genomic_DNA"/>
</dbReference>
<keyword evidence="2" id="KW-1185">Reference proteome</keyword>
<protein>
    <submittedName>
        <fullName evidence="1">Uncharacterized protein</fullName>
    </submittedName>
</protein>
<name>A0ACD3ZHM5_FUSSC</name>
<gene>
    <name evidence="1" type="ORF">LCI18_011372</name>
</gene>
<reference evidence="1" key="1">
    <citation type="submission" date="2021-11" db="EMBL/GenBank/DDBJ databases">
        <title>Fusarium solani-melongenae Genome sequencing and assembly.</title>
        <authorList>
            <person name="Xie S."/>
            <person name="Huang L."/>
            <person name="Zhang X."/>
        </authorList>
    </citation>
    <scope>NUCLEOTIDE SEQUENCE</scope>
    <source>
        <strain evidence="1">CRI 24-3</strain>
    </source>
</reference>
<sequence>MEAAGLAVGVVALGLQLATTLQTYAEGVAGAEDRLRELSFDVASTASTLKQLRDMLDADNAVVEKTSPGQSADPVTIFTDQGRRDIYSLSRRCEKVYQGILRVIVGASAPPSATGKSIARNVGLSDLTATRLIQFSRDLKWPWVEPRVKACQEELRWLKVDLLLHLQVATVARTHLQQSPEQVANLDDESTIEAVAERLISQRAAYRKAALDGRRQRKSLANAANTSGSARSPVSDDTMKQTTRGNTLVTSSRSFNLVDKENISRDLNSTLRHGNSRSSSSHSGKVGMFLGYRTEAIKEDKDTNDPFDIEAWTLPPPGVEPRRLPFKREAIIQRMQLAVTNGDVSAWDQFLALTPEQRDQAQDLIAQSRKADARPRSYLGLETREDEIIVFVAVSQHEEVVYLTDTIGRTWKFPYKNFKSWPVAKEHISLLEAKDASMGHEITDGHFDIRAESGALIQPMLWHQFVRPGKRLEMVMRREEDPSTRHSSSSSKAFFDKAVLKRLFTFSRRSHVQRMQLTYGGALTPAITPGISRRPIMSTLSTSKPIMSALPTRKRIHPALVLQDNWPQEVESTEMEIDTGDLFEFSDEEELDPAETFGQLLSRLTNAHEG</sequence>
<evidence type="ECO:0000313" key="2">
    <source>
        <dbReference type="Proteomes" id="UP000830768"/>
    </source>
</evidence>
<accession>A0ACD3ZHM5</accession>
<proteinExistence type="predicted"/>
<dbReference type="Proteomes" id="UP000830768">
    <property type="component" value="Chromosome 9"/>
</dbReference>
<organism evidence="1 2">
    <name type="scientific">Fusarium solani subsp. cucurbitae</name>
    <name type="common">Neocosmosporum cucurbitae</name>
    <dbReference type="NCBI Taxonomy" id="2747967"/>
    <lineage>
        <taxon>Eukaryota</taxon>
        <taxon>Fungi</taxon>
        <taxon>Dikarya</taxon>
        <taxon>Ascomycota</taxon>
        <taxon>Pezizomycotina</taxon>
        <taxon>Sordariomycetes</taxon>
        <taxon>Hypocreomycetidae</taxon>
        <taxon>Hypocreales</taxon>
        <taxon>Nectriaceae</taxon>
        <taxon>Fusarium</taxon>
        <taxon>Fusarium solani species complex</taxon>
    </lineage>
</organism>